<name>A0ABW1EK74_9BACT</name>
<evidence type="ECO:0000313" key="1">
    <source>
        <dbReference type="EMBL" id="MFC5863813.1"/>
    </source>
</evidence>
<dbReference type="Proteomes" id="UP001596091">
    <property type="component" value="Unassembled WGS sequence"/>
</dbReference>
<reference evidence="2" key="1">
    <citation type="journal article" date="2019" name="Int. J. Syst. Evol. Microbiol.">
        <title>The Global Catalogue of Microorganisms (GCM) 10K type strain sequencing project: providing services to taxonomists for standard genome sequencing and annotation.</title>
        <authorList>
            <consortium name="The Broad Institute Genomics Platform"/>
            <consortium name="The Broad Institute Genome Sequencing Center for Infectious Disease"/>
            <person name="Wu L."/>
            <person name="Ma J."/>
        </authorList>
    </citation>
    <scope>NUCLEOTIDE SEQUENCE [LARGE SCALE GENOMIC DNA]</scope>
    <source>
        <strain evidence="2">JCM 4087</strain>
    </source>
</reference>
<gene>
    <name evidence="1" type="ORF">ACFPT7_16010</name>
</gene>
<keyword evidence="2" id="KW-1185">Reference proteome</keyword>
<proteinExistence type="predicted"/>
<accession>A0ABW1EK74</accession>
<sequence>MAMGVVAVFGPGTPLDTVVTFLRGYVKPKTAVLQSLALGQ</sequence>
<evidence type="ECO:0000313" key="2">
    <source>
        <dbReference type="Proteomes" id="UP001596091"/>
    </source>
</evidence>
<dbReference type="EMBL" id="JBHSPH010000006">
    <property type="protein sequence ID" value="MFC5863813.1"/>
    <property type="molecule type" value="Genomic_DNA"/>
</dbReference>
<organism evidence="1 2">
    <name type="scientific">Acidicapsa dinghuensis</name>
    <dbReference type="NCBI Taxonomy" id="2218256"/>
    <lineage>
        <taxon>Bacteria</taxon>
        <taxon>Pseudomonadati</taxon>
        <taxon>Acidobacteriota</taxon>
        <taxon>Terriglobia</taxon>
        <taxon>Terriglobales</taxon>
        <taxon>Acidobacteriaceae</taxon>
        <taxon>Acidicapsa</taxon>
    </lineage>
</organism>
<protein>
    <submittedName>
        <fullName evidence="1">Uncharacterized protein</fullName>
    </submittedName>
</protein>
<comment type="caution">
    <text evidence="1">The sequence shown here is derived from an EMBL/GenBank/DDBJ whole genome shotgun (WGS) entry which is preliminary data.</text>
</comment>
<dbReference type="RefSeq" id="WP_263342408.1">
    <property type="nucleotide sequence ID" value="NZ_JAGSYH010000012.1"/>
</dbReference>